<gene>
    <name evidence="2" type="ORF">ENP88_05385</name>
</gene>
<protein>
    <submittedName>
        <fullName evidence="2">Uncharacterized protein</fullName>
    </submittedName>
</protein>
<evidence type="ECO:0000256" key="1">
    <source>
        <dbReference type="SAM" id="Coils"/>
    </source>
</evidence>
<evidence type="ECO:0000313" key="2">
    <source>
        <dbReference type="EMBL" id="HEH35571.1"/>
    </source>
</evidence>
<dbReference type="EMBL" id="DSLA01000084">
    <property type="protein sequence ID" value="HEH35571.1"/>
    <property type="molecule type" value="Genomic_DNA"/>
</dbReference>
<feature type="coiled-coil region" evidence="1">
    <location>
        <begin position="32"/>
        <end position="63"/>
    </location>
</feature>
<proteinExistence type="predicted"/>
<accession>A0A7J2TKI5</accession>
<dbReference type="AlphaFoldDB" id="A0A7J2TKI5"/>
<reference evidence="2" key="1">
    <citation type="journal article" date="2020" name="mSystems">
        <title>Genome- and Community-Level Interaction Insights into Carbon Utilization and Element Cycling Functions of Hydrothermarchaeota in Hydrothermal Sediment.</title>
        <authorList>
            <person name="Zhou Z."/>
            <person name="Liu Y."/>
            <person name="Xu W."/>
            <person name="Pan J."/>
            <person name="Luo Z.H."/>
            <person name="Li M."/>
        </authorList>
    </citation>
    <scope>NUCLEOTIDE SEQUENCE [LARGE SCALE GENOMIC DNA]</scope>
    <source>
        <strain evidence="2">SpSt-26</strain>
    </source>
</reference>
<name>A0A7J2TKI5_ARCFL</name>
<keyword evidence="1" id="KW-0175">Coiled coil</keyword>
<sequence>MPREFRIPFPSVEDFIPREFLEHSLKAYREFLLALRSLIDFQLERLEKMEKKERKEIRKIEIE</sequence>
<organism evidence="2">
    <name type="scientific">Archaeoglobus fulgidus</name>
    <dbReference type="NCBI Taxonomy" id="2234"/>
    <lineage>
        <taxon>Archaea</taxon>
        <taxon>Methanobacteriati</taxon>
        <taxon>Methanobacteriota</taxon>
        <taxon>Archaeoglobi</taxon>
        <taxon>Archaeoglobales</taxon>
        <taxon>Archaeoglobaceae</taxon>
        <taxon>Archaeoglobus</taxon>
    </lineage>
</organism>
<comment type="caution">
    <text evidence="2">The sequence shown here is derived from an EMBL/GenBank/DDBJ whole genome shotgun (WGS) entry which is preliminary data.</text>
</comment>